<sequence>MWPKWPDIGFRHNCRGGDDAGMTSATNVVTVRNTYPNLMNNIDKNKHTELAWFMYSQLLQTLNHPISIQGVVNDERDLETKT</sequence>
<dbReference type="Proteomes" id="UP000627464">
    <property type="component" value="Unassembled WGS sequence"/>
</dbReference>
<reference evidence="2" key="1">
    <citation type="journal article" date="2019" name="Int. J. Syst. Evol. Microbiol.">
        <title>The Global Catalogue of Microorganisms (GCM) 10K type strain sequencing project: providing services to taxonomists for standard genome sequencing and annotation.</title>
        <authorList>
            <consortium name="The Broad Institute Genomics Platform"/>
            <consortium name="The Broad Institute Genome Sequencing Center for Infectious Disease"/>
            <person name="Wu L."/>
            <person name="Ma J."/>
        </authorList>
    </citation>
    <scope>NUCLEOTIDE SEQUENCE [LARGE SCALE GENOMIC DNA]</scope>
    <source>
        <strain evidence="2">CGMCC 1.12806</strain>
    </source>
</reference>
<organism evidence="1 2">
    <name type="scientific">Hafnia psychrotolerans</name>
    <dbReference type="NCBI Taxonomy" id="1477018"/>
    <lineage>
        <taxon>Bacteria</taxon>
        <taxon>Pseudomonadati</taxon>
        <taxon>Pseudomonadota</taxon>
        <taxon>Gammaproteobacteria</taxon>
        <taxon>Enterobacterales</taxon>
        <taxon>Hafniaceae</taxon>
        <taxon>Hafnia</taxon>
    </lineage>
</organism>
<accession>A0ABQ1G3L0</accession>
<gene>
    <name evidence="1" type="ORF">GCM10011328_08090</name>
</gene>
<evidence type="ECO:0000313" key="1">
    <source>
        <dbReference type="EMBL" id="GGA35665.1"/>
    </source>
</evidence>
<proteinExistence type="predicted"/>
<protein>
    <submittedName>
        <fullName evidence="1">Uncharacterized protein</fullName>
    </submittedName>
</protein>
<evidence type="ECO:0000313" key="2">
    <source>
        <dbReference type="Proteomes" id="UP000627464"/>
    </source>
</evidence>
<dbReference type="EMBL" id="BMFZ01000002">
    <property type="protein sequence ID" value="GGA35665.1"/>
    <property type="molecule type" value="Genomic_DNA"/>
</dbReference>
<comment type="caution">
    <text evidence="1">The sequence shown here is derived from an EMBL/GenBank/DDBJ whole genome shotgun (WGS) entry which is preliminary data.</text>
</comment>
<keyword evidence="2" id="KW-1185">Reference proteome</keyword>
<name>A0ABQ1G3L0_9GAMM</name>